<dbReference type="EMBL" id="CABN01000039">
    <property type="protein sequence ID" value="CBH99630.1"/>
    <property type="molecule type" value="Genomic_DNA"/>
</dbReference>
<proteinExistence type="predicted"/>
<sequence>MLFTFPSRYWFTIGQRLVFSLTGWSPWIQAGFHVPRLTQVSASSLDHFRLRACHALWIHFPEDSTSDQIGNSTVADPTTPEAPKCYGFGLFRFRSPLLSESRFLSFPPGTEMVHFPGFARTRLCIQRAVPEVCSGGFPHSEIFG</sequence>
<accession>E6PXH1</accession>
<comment type="caution">
    <text evidence="1">The sequence shown here is derived from an EMBL/GenBank/DDBJ whole genome shotgun (WGS) entry which is preliminary data.</text>
</comment>
<evidence type="ECO:0000313" key="1">
    <source>
        <dbReference type="EMBL" id="CBH99630.1"/>
    </source>
</evidence>
<dbReference type="AlphaFoldDB" id="E6PXH1"/>
<protein>
    <submittedName>
        <fullName evidence="1">Uncharacterized protein</fullName>
    </submittedName>
</protein>
<gene>
    <name evidence="1" type="ORF">CARN3_0571</name>
</gene>
<name>E6PXH1_9ZZZZ</name>
<organism evidence="1">
    <name type="scientific">mine drainage metagenome</name>
    <dbReference type="NCBI Taxonomy" id="410659"/>
    <lineage>
        <taxon>unclassified sequences</taxon>
        <taxon>metagenomes</taxon>
        <taxon>ecological metagenomes</taxon>
    </lineage>
</organism>
<reference evidence="1" key="1">
    <citation type="submission" date="2009-10" db="EMBL/GenBank/DDBJ databases">
        <title>Diversity of trophic interactions inside an arsenic-rich microbial ecosystem.</title>
        <authorList>
            <person name="Bertin P.N."/>
            <person name="Heinrich-Salmeron A."/>
            <person name="Pelletier E."/>
            <person name="Goulhen-Chollet F."/>
            <person name="Arsene-Ploetze F."/>
            <person name="Gallien S."/>
            <person name="Calteau A."/>
            <person name="Vallenet D."/>
            <person name="Casiot C."/>
            <person name="Chane-Woon-Ming B."/>
            <person name="Giloteaux L."/>
            <person name="Barakat M."/>
            <person name="Bonnefoy V."/>
            <person name="Bruneel O."/>
            <person name="Chandler M."/>
            <person name="Cleiss J."/>
            <person name="Duran R."/>
            <person name="Elbaz-Poulichet F."/>
            <person name="Fonknechten N."/>
            <person name="Lauga B."/>
            <person name="Mornico D."/>
            <person name="Ortet P."/>
            <person name="Schaeffer C."/>
            <person name="Siguier P."/>
            <person name="Alexander Thil Smith A."/>
            <person name="Van Dorsselaer A."/>
            <person name="Weissenbach J."/>
            <person name="Medigue C."/>
            <person name="Le Paslier D."/>
        </authorList>
    </citation>
    <scope>NUCLEOTIDE SEQUENCE</scope>
</reference>